<dbReference type="InterPro" id="IPR014710">
    <property type="entry name" value="RmlC-like_jellyroll"/>
</dbReference>
<dbReference type="InterPro" id="IPR018060">
    <property type="entry name" value="HTH_AraC"/>
</dbReference>
<proteinExistence type="predicted"/>
<evidence type="ECO:0000256" key="1">
    <source>
        <dbReference type="ARBA" id="ARBA00023015"/>
    </source>
</evidence>
<gene>
    <name evidence="5" type="ORF">GCM10009550_43470</name>
</gene>
<dbReference type="SMART" id="SM00342">
    <property type="entry name" value="HTH_ARAC"/>
    <property type="match status" value="1"/>
</dbReference>
<evidence type="ECO:0000256" key="2">
    <source>
        <dbReference type="ARBA" id="ARBA00023125"/>
    </source>
</evidence>
<dbReference type="InterPro" id="IPR050204">
    <property type="entry name" value="AraC_XylS_family_regulators"/>
</dbReference>
<dbReference type="InterPro" id="IPR009057">
    <property type="entry name" value="Homeodomain-like_sf"/>
</dbReference>
<dbReference type="Pfam" id="PF12833">
    <property type="entry name" value="HTH_18"/>
    <property type="match status" value="1"/>
</dbReference>
<keyword evidence="6" id="KW-1185">Reference proteome</keyword>
<dbReference type="InterPro" id="IPR037923">
    <property type="entry name" value="HTH-like"/>
</dbReference>
<evidence type="ECO:0000259" key="4">
    <source>
        <dbReference type="PROSITE" id="PS01124"/>
    </source>
</evidence>
<comment type="caution">
    <text evidence="5">The sequence shown here is derived from an EMBL/GenBank/DDBJ whole genome shotgun (WGS) entry which is preliminary data.</text>
</comment>
<evidence type="ECO:0000256" key="3">
    <source>
        <dbReference type="ARBA" id="ARBA00023163"/>
    </source>
</evidence>
<evidence type="ECO:0000313" key="6">
    <source>
        <dbReference type="Proteomes" id="UP001500665"/>
    </source>
</evidence>
<dbReference type="SUPFAM" id="SSF51215">
    <property type="entry name" value="Regulatory protein AraC"/>
    <property type="match status" value="1"/>
</dbReference>
<keyword evidence="1" id="KW-0805">Transcription regulation</keyword>
<dbReference type="EMBL" id="BAAAHH010000018">
    <property type="protein sequence ID" value="GAA0956896.1"/>
    <property type="molecule type" value="Genomic_DNA"/>
</dbReference>
<dbReference type="SUPFAM" id="SSF46689">
    <property type="entry name" value="Homeodomain-like"/>
    <property type="match status" value="2"/>
</dbReference>
<keyword evidence="2" id="KW-0238">DNA-binding</keyword>
<feature type="domain" description="HTH araC/xylS-type" evidence="4">
    <location>
        <begin position="193"/>
        <end position="291"/>
    </location>
</feature>
<organism evidence="5 6">
    <name type="scientific">Actinocorallia libanotica</name>
    <dbReference type="NCBI Taxonomy" id="46162"/>
    <lineage>
        <taxon>Bacteria</taxon>
        <taxon>Bacillati</taxon>
        <taxon>Actinomycetota</taxon>
        <taxon>Actinomycetes</taxon>
        <taxon>Streptosporangiales</taxon>
        <taxon>Thermomonosporaceae</taxon>
        <taxon>Actinocorallia</taxon>
    </lineage>
</organism>
<protein>
    <recommendedName>
        <fullName evidence="4">HTH araC/xylS-type domain-containing protein</fullName>
    </recommendedName>
</protein>
<dbReference type="Proteomes" id="UP001500665">
    <property type="component" value="Unassembled WGS sequence"/>
</dbReference>
<keyword evidence="3" id="KW-0804">Transcription</keyword>
<accession>A0ABP4C0L5</accession>
<dbReference type="InterPro" id="IPR003313">
    <property type="entry name" value="AraC-bd"/>
</dbReference>
<reference evidence="6" key="1">
    <citation type="journal article" date="2019" name="Int. J. Syst. Evol. Microbiol.">
        <title>The Global Catalogue of Microorganisms (GCM) 10K type strain sequencing project: providing services to taxonomists for standard genome sequencing and annotation.</title>
        <authorList>
            <consortium name="The Broad Institute Genomics Platform"/>
            <consortium name="The Broad Institute Genome Sequencing Center for Infectious Disease"/>
            <person name="Wu L."/>
            <person name="Ma J."/>
        </authorList>
    </citation>
    <scope>NUCLEOTIDE SEQUENCE [LARGE SCALE GENOMIC DNA]</scope>
    <source>
        <strain evidence="6">JCM 10696</strain>
    </source>
</reference>
<dbReference type="Gene3D" id="2.60.120.10">
    <property type="entry name" value="Jelly Rolls"/>
    <property type="match status" value="1"/>
</dbReference>
<evidence type="ECO:0000313" key="5">
    <source>
        <dbReference type="EMBL" id="GAA0956896.1"/>
    </source>
</evidence>
<dbReference type="PROSITE" id="PS01124">
    <property type="entry name" value="HTH_ARAC_FAMILY_2"/>
    <property type="match status" value="1"/>
</dbReference>
<dbReference type="PANTHER" id="PTHR46796">
    <property type="entry name" value="HTH-TYPE TRANSCRIPTIONAL ACTIVATOR RHAS-RELATED"/>
    <property type="match status" value="1"/>
</dbReference>
<dbReference type="Pfam" id="PF02311">
    <property type="entry name" value="AraC_binding"/>
    <property type="match status" value="1"/>
</dbReference>
<name>A0ABP4C0L5_9ACTN</name>
<dbReference type="RefSeq" id="WP_344242728.1">
    <property type="nucleotide sequence ID" value="NZ_BAAAHH010000018.1"/>
</dbReference>
<dbReference type="Gene3D" id="1.10.10.60">
    <property type="entry name" value="Homeodomain-like"/>
    <property type="match status" value="2"/>
</dbReference>
<sequence length="301" mass="32308">MNAVPISDSGGLVYFTGGSLVYAGRHVHEDSYPAHTHSFVEIAVVAEGEGSHRSQAGRRSLSAGDVVLLRPGVWHGYEECSGLVLHNCCFGPGLLRRELAWAREDPLLGHLLWTGPYSLDRRGTLAARLEGAALREGLSHLEALAELQSKPVHLHRGDAVGRLALFLGCLARAVAEPGADALASASPPHPAVAEAMRLMEGRLAHHWSLAELAGELHLVPGSLVRLFKSAVGVPPMTYLARQRAEAAAALLVRGDQPIVQIGQAVGWPDPNHFARRFKAHFGLSASAYRRRFSAAPPVSRE</sequence>